<feature type="coiled-coil region" evidence="1">
    <location>
        <begin position="123"/>
        <end position="206"/>
    </location>
</feature>
<evidence type="ECO:0000313" key="4">
    <source>
        <dbReference type="Proteomes" id="UP001201812"/>
    </source>
</evidence>
<keyword evidence="1" id="KW-0175">Coiled coil</keyword>
<accession>A0AAD4MRC9</accession>
<organism evidence="3 4">
    <name type="scientific">Ditylenchus destructor</name>
    <dbReference type="NCBI Taxonomy" id="166010"/>
    <lineage>
        <taxon>Eukaryota</taxon>
        <taxon>Metazoa</taxon>
        <taxon>Ecdysozoa</taxon>
        <taxon>Nematoda</taxon>
        <taxon>Chromadorea</taxon>
        <taxon>Rhabditida</taxon>
        <taxon>Tylenchina</taxon>
        <taxon>Tylenchomorpha</taxon>
        <taxon>Sphaerularioidea</taxon>
        <taxon>Anguinidae</taxon>
        <taxon>Anguininae</taxon>
        <taxon>Ditylenchus</taxon>
    </lineage>
</organism>
<evidence type="ECO:0000256" key="2">
    <source>
        <dbReference type="SAM" id="MobiDB-lite"/>
    </source>
</evidence>
<name>A0AAD4MRC9_9BILA</name>
<feature type="coiled-coil region" evidence="1">
    <location>
        <begin position="55"/>
        <end position="96"/>
    </location>
</feature>
<reference evidence="3" key="1">
    <citation type="submission" date="2022-01" db="EMBL/GenBank/DDBJ databases">
        <title>Genome Sequence Resource for Two Populations of Ditylenchus destructor, the Migratory Endoparasitic Phytonematode.</title>
        <authorList>
            <person name="Zhang H."/>
            <person name="Lin R."/>
            <person name="Xie B."/>
        </authorList>
    </citation>
    <scope>NUCLEOTIDE SEQUENCE</scope>
    <source>
        <strain evidence="3">BazhouSP</strain>
    </source>
</reference>
<feature type="region of interest" description="Disordered" evidence="2">
    <location>
        <begin position="1"/>
        <end position="34"/>
    </location>
</feature>
<protein>
    <submittedName>
        <fullName evidence="3">Uncharacterized protein</fullName>
    </submittedName>
</protein>
<keyword evidence="4" id="KW-1185">Reference proteome</keyword>
<evidence type="ECO:0000313" key="3">
    <source>
        <dbReference type="EMBL" id="KAI1703468.1"/>
    </source>
</evidence>
<gene>
    <name evidence="3" type="ORF">DdX_14892</name>
</gene>
<proteinExistence type="predicted"/>
<sequence>MSNHKVSTSPCAPQDVNRLNIPEEFDDQLSSGSRDEKYSLNAECLDNCVAMSEKLRASEANNRQLSTEIREMSQNYRISAEELKAAQEKIRHLEAKILENQTPIVQLRAALEEATEKTKSEEFSRLEAIIEKKEKEAKILAAEKETFKQKLGQSQQNVAIMQQKCVSLSQKYETLKDRNAVSDAKVLCLERELTEFEAKIVGLELAAVEKKQQIEKNETLIGVLRRELEKSKRDTCKAVNAHRSAYKALADILPKLAPPGLEECPVPEAMIELRRNPIVVTPISRITIPPIPVLESRKRRFLRKESRPQNRYNLRKRQFPEPQPESNVDIPRERRGKSLQ</sequence>
<feature type="compositionally biased region" description="Polar residues" evidence="2">
    <location>
        <begin position="1"/>
        <end position="11"/>
    </location>
</feature>
<comment type="caution">
    <text evidence="3">The sequence shown here is derived from an EMBL/GenBank/DDBJ whole genome shotgun (WGS) entry which is preliminary data.</text>
</comment>
<evidence type="ECO:0000256" key="1">
    <source>
        <dbReference type="SAM" id="Coils"/>
    </source>
</evidence>
<dbReference type="EMBL" id="JAKKPZ010000082">
    <property type="protein sequence ID" value="KAI1703468.1"/>
    <property type="molecule type" value="Genomic_DNA"/>
</dbReference>
<dbReference type="AlphaFoldDB" id="A0AAD4MRC9"/>
<feature type="region of interest" description="Disordered" evidence="2">
    <location>
        <begin position="304"/>
        <end position="340"/>
    </location>
</feature>
<dbReference type="Proteomes" id="UP001201812">
    <property type="component" value="Unassembled WGS sequence"/>
</dbReference>